<evidence type="ECO:0000313" key="1">
    <source>
        <dbReference type="EMBL" id="MBB6444567.1"/>
    </source>
</evidence>
<dbReference type="CDD" id="cd12870">
    <property type="entry name" value="MqsA"/>
    <property type="match status" value="1"/>
</dbReference>
<proteinExistence type="predicted"/>
<gene>
    <name evidence="1" type="ORF">HNR53_001176</name>
</gene>
<comment type="caution">
    <text evidence="1">The sequence shown here is derived from an EMBL/GenBank/DDBJ whole genome shotgun (WGS) entry which is preliminary data.</text>
</comment>
<dbReference type="InterPro" id="IPR022451">
    <property type="entry name" value="CHP03829_YokU"/>
</dbReference>
<evidence type="ECO:0000313" key="2">
    <source>
        <dbReference type="Proteomes" id="UP000531594"/>
    </source>
</evidence>
<keyword evidence="2" id="KW-1185">Reference proteome</keyword>
<dbReference type="Pfam" id="PF14122">
    <property type="entry name" value="YokU"/>
    <property type="match status" value="1"/>
</dbReference>
<dbReference type="RefSeq" id="WP_184523784.1">
    <property type="nucleotide sequence ID" value="NZ_JACHGK010000003.1"/>
</dbReference>
<dbReference type="Proteomes" id="UP000531594">
    <property type="component" value="Unassembled WGS sequence"/>
</dbReference>
<sequence length="91" mass="10784">MDICPWCEIEKLESVTDSVYWELPDGTRAIEITDTPSYYCDNCRALFQSDEVVKGIEDQLFLIDTRQLGNQTSYDELMKIKRLLKRNYFDF</sequence>
<dbReference type="InterPro" id="IPR022453">
    <property type="entry name" value="Znf_MqsA-type"/>
</dbReference>
<organism evidence="1 2">
    <name type="scientific">Bacillus benzoevorans</name>
    <dbReference type="NCBI Taxonomy" id="1456"/>
    <lineage>
        <taxon>Bacteria</taxon>
        <taxon>Bacillati</taxon>
        <taxon>Bacillota</taxon>
        <taxon>Bacilli</taxon>
        <taxon>Bacillales</taxon>
        <taxon>Bacillaceae</taxon>
        <taxon>Bacillus</taxon>
    </lineage>
</organism>
<dbReference type="EMBL" id="JACHGK010000003">
    <property type="protein sequence ID" value="MBB6444567.1"/>
    <property type="molecule type" value="Genomic_DNA"/>
</dbReference>
<reference evidence="1 2" key="1">
    <citation type="submission" date="2020-08" db="EMBL/GenBank/DDBJ databases">
        <title>Genomic Encyclopedia of Type Strains, Phase IV (KMG-IV): sequencing the most valuable type-strain genomes for metagenomic binning, comparative biology and taxonomic classification.</title>
        <authorList>
            <person name="Goeker M."/>
        </authorList>
    </citation>
    <scope>NUCLEOTIDE SEQUENCE [LARGE SCALE GENOMIC DNA]</scope>
    <source>
        <strain evidence="1 2">DSM 5391</strain>
    </source>
</reference>
<accession>A0A7X0LVG9</accession>
<dbReference type="NCBIfam" id="TIGR03829">
    <property type="entry name" value="YokU_near_AblA"/>
    <property type="match status" value="1"/>
</dbReference>
<dbReference type="NCBIfam" id="TIGR03831">
    <property type="entry name" value="YgiT_finger"/>
    <property type="match status" value="1"/>
</dbReference>
<dbReference type="AlphaFoldDB" id="A0A7X0LVG9"/>
<protein>
    <submittedName>
        <fullName evidence="1">Putative YokU family protein</fullName>
    </submittedName>
</protein>
<name>A0A7X0LVG9_9BACI</name>